<name>A0A1I6DZT4_9FIRM</name>
<evidence type="ECO:0000313" key="1">
    <source>
        <dbReference type="EMBL" id="SFR11044.1"/>
    </source>
</evidence>
<dbReference type="AlphaFoldDB" id="A0A1I6DZT4"/>
<evidence type="ECO:0000313" key="2">
    <source>
        <dbReference type="Proteomes" id="UP000199584"/>
    </source>
</evidence>
<organism evidence="1 2">
    <name type="scientific">Desulfoscipio geothermicus DSM 3669</name>
    <dbReference type="NCBI Taxonomy" id="1121426"/>
    <lineage>
        <taxon>Bacteria</taxon>
        <taxon>Bacillati</taxon>
        <taxon>Bacillota</taxon>
        <taxon>Clostridia</taxon>
        <taxon>Eubacteriales</taxon>
        <taxon>Desulfallaceae</taxon>
        <taxon>Desulfoscipio</taxon>
    </lineage>
</organism>
<dbReference type="STRING" id="39060.SAMN05660706_12233"/>
<sequence length="72" mass="8516">MARFFCTSYPEHVFHRVGLCLSCVTLRQSPGTHLVKAAPSTCFYNIFRNALKKWTRITNFGQFLLYKQMFEY</sequence>
<dbReference type="Proteomes" id="UP000199584">
    <property type="component" value="Unassembled WGS sequence"/>
</dbReference>
<proteinExistence type="predicted"/>
<dbReference type="EMBL" id="FOYM01000022">
    <property type="protein sequence ID" value="SFR11044.1"/>
    <property type="molecule type" value="Genomic_DNA"/>
</dbReference>
<protein>
    <submittedName>
        <fullName evidence="1">Uncharacterized protein</fullName>
    </submittedName>
</protein>
<keyword evidence="2" id="KW-1185">Reference proteome</keyword>
<reference evidence="2" key="1">
    <citation type="submission" date="2016-10" db="EMBL/GenBank/DDBJ databases">
        <authorList>
            <person name="Varghese N."/>
            <person name="Submissions S."/>
        </authorList>
    </citation>
    <scope>NUCLEOTIDE SEQUENCE [LARGE SCALE GENOMIC DNA]</scope>
    <source>
        <strain evidence="2">DSM 3669</strain>
    </source>
</reference>
<accession>A0A1I6DZT4</accession>
<gene>
    <name evidence="1" type="ORF">SAMN05660706_12233</name>
</gene>